<evidence type="ECO:0000313" key="5">
    <source>
        <dbReference type="EMBL" id="MBT2988451.1"/>
    </source>
</evidence>
<dbReference type="PANTHER" id="PTHR47894">
    <property type="entry name" value="HTH-TYPE TRANSCRIPTIONAL REGULATOR GADX"/>
    <property type="match status" value="1"/>
</dbReference>
<dbReference type="Gene3D" id="1.10.10.60">
    <property type="entry name" value="Homeodomain-like"/>
    <property type="match status" value="1"/>
</dbReference>
<dbReference type="SMART" id="SM00342">
    <property type="entry name" value="HTH_ARAC"/>
    <property type="match status" value="1"/>
</dbReference>
<proteinExistence type="predicted"/>
<sequence>MSKILELVESLATTTDDPNGKAPVQHLGFISCGDQVHIRHVPFYEPCIIMVLSGRKVIFDEQGTISCEAGSVITVPAPASYDLRNEPDKARKRYKALVIPFKHEDIEHLRDMHGIAHIERSDQVRVLKYEPDESLSETVRHYLESPNDAQLLKHRLTEILLILMKQDSRVMSYSIARENWSQRVRSILSSDLIYEWTIGEVSNRLATSETTLRRKLREEGTSFREIIYELRLASGLFQLLQTTMPVYQVAFECGYQSVSRFTSNFRKRFGLSPTEFRNSLDEKG</sequence>
<dbReference type="GO" id="GO:0005829">
    <property type="term" value="C:cytosol"/>
    <property type="evidence" value="ECO:0007669"/>
    <property type="project" value="TreeGrafter"/>
</dbReference>
<dbReference type="PRINTS" id="PR00032">
    <property type="entry name" value="HTHARAC"/>
</dbReference>
<dbReference type="Pfam" id="PF22200">
    <property type="entry name" value="ExsA_N"/>
    <property type="match status" value="1"/>
</dbReference>
<dbReference type="Pfam" id="PF12833">
    <property type="entry name" value="HTH_18"/>
    <property type="match status" value="1"/>
</dbReference>
<comment type="caution">
    <text evidence="5">The sequence shown here is derived from an EMBL/GenBank/DDBJ whole genome shotgun (WGS) entry which is preliminary data.</text>
</comment>
<keyword evidence="1" id="KW-0805">Transcription regulation</keyword>
<evidence type="ECO:0000256" key="2">
    <source>
        <dbReference type="ARBA" id="ARBA00023125"/>
    </source>
</evidence>
<dbReference type="EMBL" id="JAHHGM010000004">
    <property type="protein sequence ID" value="MBT2988451.1"/>
    <property type="molecule type" value="Genomic_DNA"/>
</dbReference>
<dbReference type="PROSITE" id="PS01124">
    <property type="entry name" value="HTH_ARAC_FAMILY_2"/>
    <property type="match status" value="1"/>
</dbReference>
<gene>
    <name evidence="5" type="ORF">KME65_05760</name>
</gene>
<evidence type="ECO:0000313" key="6">
    <source>
        <dbReference type="Proteomes" id="UP000770889"/>
    </source>
</evidence>
<dbReference type="GO" id="GO:0003700">
    <property type="term" value="F:DNA-binding transcription factor activity"/>
    <property type="evidence" value="ECO:0007669"/>
    <property type="project" value="InterPro"/>
</dbReference>
<dbReference type="InterPro" id="IPR020449">
    <property type="entry name" value="Tscrpt_reg_AraC-type_HTH"/>
</dbReference>
<dbReference type="InterPro" id="IPR054015">
    <property type="entry name" value="ExsA-like_N"/>
</dbReference>
<dbReference type="AlphaFoldDB" id="A0A944M5M8"/>
<accession>A0A944M5M8</accession>
<dbReference type="PROSITE" id="PS51257">
    <property type="entry name" value="PROKAR_LIPOPROTEIN"/>
    <property type="match status" value="1"/>
</dbReference>
<keyword evidence="3" id="KW-0804">Transcription</keyword>
<dbReference type="GO" id="GO:0000976">
    <property type="term" value="F:transcription cis-regulatory region binding"/>
    <property type="evidence" value="ECO:0007669"/>
    <property type="project" value="TreeGrafter"/>
</dbReference>
<dbReference type="Proteomes" id="UP000770889">
    <property type="component" value="Unassembled WGS sequence"/>
</dbReference>
<keyword evidence="2" id="KW-0238">DNA-binding</keyword>
<feature type="domain" description="HTH araC/xylS-type" evidence="4">
    <location>
        <begin position="182"/>
        <end position="279"/>
    </location>
</feature>
<evidence type="ECO:0000259" key="4">
    <source>
        <dbReference type="PROSITE" id="PS01124"/>
    </source>
</evidence>
<reference evidence="5 6" key="1">
    <citation type="submission" date="2021-05" db="EMBL/GenBank/DDBJ databases">
        <title>Genetic and Functional Diversity in Clade A Lucinid endosymbionts from the Bahamas.</title>
        <authorList>
            <person name="Giani N.M."/>
            <person name="Engel A.S."/>
            <person name="Campbell B.J."/>
        </authorList>
    </citation>
    <scope>NUCLEOTIDE SEQUENCE [LARGE SCALE GENOMIC DNA]</scope>
    <source>
        <strain evidence="5">LUC16012Gg_MoonRockCtena</strain>
    </source>
</reference>
<evidence type="ECO:0000256" key="1">
    <source>
        <dbReference type="ARBA" id="ARBA00023015"/>
    </source>
</evidence>
<dbReference type="SUPFAM" id="SSF46689">
    <property type="entry name" value="Homeodomain-like"/>
    <property type="match status" value="1"/>
</dbReference>
<evidence type="ECO:0000256" key="3">
    <source>
        <dbReference type="ARBA" id="ARBA00023163"/>
    </source>
</evidence>
<dbReference type="InterPro" id="IPR018060">
    <property type="entry name" value="HTH_AraC"/>
</dbReference>
<dbReference type="PROSITE" id="PS00041">
    <property type="entry name" value="HTH_ARAC_FAMILY_1"/>
    <property type="match status" value="1"/>
</dbReference>
<dbReference type="PANTHER" id="PTHR47894:SF4">
    <property type="entry name" value="HTH-TYPE TRANSCRIPTIONAL REGULATOR GADX"/>
    <property type="match status" value="1"/>
</dbReference>
<organism evidence="5 6">
    <name type="scientific">Candidatus Thiodiazotropha taylori</name>
    <dbReference type="NCBI Taxonomy" id="2792791"/>
    <lineage>
        <taxon>Bacteria</taxon>
        <taxon>Pseudomonadati</taxon>
        <taxon>Pseudomonadota</taxon>
        <taxon>Gammaproteobacteria</taxon>
        <taxon>Chromatiales</taxon>
        <taxon>Sedimenticolaceae</taxon>
        <taxon>Candidatus Thiodiazotropha</taxon>
    </lineage>
</organism>
<protein>
    <submittedName>
        <fullName evidence="5">Helix-turn-helix domain-containing protein</fullName>
    </submittedName>
</protein>
<dbReference type="InterPro" id="IPR009057">
    <property type="entry name" value="Homeodomain-like_sf"/>
</dbReference>
<dbReference type="InterPro" id="IPR018062">
    <property type="entry name" value="HTH_AraC-typ_CS"/>
</dbReference>
<name>A0A944M5M8_9GAMM</name>